<comment type="caution">
    <text evidence="1">The sequence shown here is derived from an EMBL/GenBank/DDBJ whole genome shotgun (WGS) entry which is preliminary data.</text>
</comment>
<gene>
    <name evidence="1" type="ORF">JHL16_01965</name>
</gene>
<dbReference type="EMBL" id="JAENHL010000004">
    <property type="protein sequence ID" value="MBK1865102.1"/>
    <property type="molecule type" value="Genomic_DNA"/>
</dbReference>
<evidence type="ECO:0000313" key="2">
    <source>
        <dbReference type="Proteomes" id="UP000616151"/>
    </source>
</evidence>
<reference evidence="1" key="1">
    <citation type="submission" date="2021-01" db="EMBL/GenBank/DDBJ databases">
        <authorList>
            <person name="Sun Q."/>
        </authorList>
    </citation>
    <scope>NUCLEOTIDE SEQUENCE</scope>
    <source>
        <strain evidence="1">YIM B02566</strain>
    </source>
</reference>
<accession>A0ACC5QXN0</accession>
<organism evidence="1 2">
    <name type="scientific">Taklimakanibacter albus</name>
    <dbReference type="NCBI Taxonomy" id="2800327"/>
    <lineage>
        <taxon>Bacteria</taxon>
        <taxon>Pseudomonadati</taxon>
        <taxon>Pseudomonadota</taxon>
        <taxon>Alphaproteobacteria</taxon>
        <taxon>Hyphomicrobiales</taxon>
        <taxon>Aestuariivirgaceae</taxon>
        <taxon>Taklimakanibacter</taxon>
    </lineage>
</organism>
<dbReference type="Proteomes" id="UP000616151">
    <property type="component" value="Unassembled WGS sequence"/>
</dbReference>
<evidence type="ECO:0000313" key="1">
    <source>
        <dbReference type="EMBL" id="MBK1865102.1"/>
    </source>
</evidence>
<proteinExistence type="predicted"/>
<name>A0ACC5QXN0_9HYPH</name>
<protein>
    <submittedName>
        <fullName evidence="1">Competence/damage-inducible protein A</fullName>
    </submittedName>
</protein>
<keyword evidence="2" id="KW-1185">Reference proteome</keyword>
<sequence>MAQHAPTAAVLLIGDEILSGRTKDKNLGFIADYLTVLGIDLKEARVVADIEDEIVAALNALRVRYTYVFTTGGIGPTHDDITADAVAKAFGVPIDHHPEAVEILLGHFKEIGREPNEARMRMARTPKGASLIANPVSKAPGFQIGNVFVMAGIPKVMNAMMEEVAPRLERGAPVLSQTITIQGGEGDVAKPLKDIQERSPEVIIGSYPFESPQGFATNLVLRSRDQSALATAMNEVRQMAVELTRNGKVRGWS</sequence>